<dbReference type="EMBL" id="CASHTH010001064">
    <property type="protein sequence ID" value="CAI8010778.1"/>
    <property type="molecule type" value="Genomic_DNA"/>
</dbReference>
<keyword evidence="7" id="KW-1185">Reference proteome</keyword>
<evidence type="ECO:0000256" key="3">
    <source>
        <dbReference type="ARBA" id="ARBA00023134"/>
    </source>
</evidence>
<evidence type="ECO:0000259" key="4">
    <source>
        <dbReference type="SMART" id="SM00838"/>
    </source>
</evidence>
<protein>
    <submittedName>
        <fullName evidence="6">Elongation factor G</fullName>
    </submittedName>
</protein>
<feature type="domain" description="Elongation factor EFG" evidence="4">
    <location>
        <begin position="242"/>
        <end position="329"/>
    </location>
</feature>
<dbReference type="InterPro" id="IPR047872">
    <property type="entry name" value="EFG_IV"/>
</dbReference>
<keyword evidence="1" id="KW-0547">Nucleotide-binding</keyword>
<dbReference type="PANTHER" id="PTHR43261">
    <property type="entry name" value="TRANSLATION ELONGATION FACTOR G-RELATED"/>
    <property type="match status" value="1"/>
</dbReference>
<keyword evidence="2" id="KW-0648">Protein biosynthesis</keyword>
<evidence type="ECO:0000256" key="2">
    <source>
        <dbReference type="ARBA" id="ARBA00022917"/>
    </source>
</evidence>
<keyword evidence="3" id="KW-0342">GTP-binding</keyword>
<proteinExistence type="predicted"/>
<dbReference type="Proteomes" id="UP001174909">
    <property type="component" value="Unassembled WGS sequence"/>
</dbReference>
<organism evidence="6 7">
    <name type="scientific">Geodia barretti</name>
    <name type="common">Barrett's horny sponge</name>
    <dbReference type="NCBI Taxonomy" id="519541"/>
    <lineage>
        <taxon>Eukaryota</taxon>
        <taxon>Metazoa</taxon>
        <taxon>Porifera</taxon>
        <taxon>Demospongiae</taxon>
        <taxon>Heteroscleromorpha</taxon>
        <taxon>Tetractinellida</taxon>
        <taxon>Astrophorina</taxon>
        <taxon>Geodiidae</taxon>
        <taxon>Geodia</taxon>
    </lineage>
</organism>
<evidence type="ECO:0000256" key="1">
    <source>
        <dbReference type="ARBA" id="ARBA00022741"/>
    </source>
</evidence>
<dbReference type="InterPro" id="IPR005517">
    <property type="entry name" value="Transl_elong_EFG/EF2_IV"/>
</dbReference>
<dbReference type="SMART" id="SM00838">
    <property type="entry name" value="EFG_C"/>
    <property type="match status" value="1"/>
</dbReference>
<dbReference type="InterPro" id="IPR035649">
    <property type="entry name" value="EFG_V"/>
</dbReference>
<dbReference type="AlphaFoldDB" id="A0AA35W792"/>
<dbReference type="CDD" id="cd16262">
    <property type="entry name" value="EFG_III"/>
    <property type="match status" value="1"/>
</dbReference>
<dbReference type="SUPFAM" id="SSF54211">
    <property type="entry name" value="Ribosomal protein S5 domain 2-like"/>
    <property type="match status" value="1"/>
</dbReference>
<dbReference type="SMART" id="SM00889">
    <property type="entry name" value="EFG_IV"/>
    <property type="match status" value="1"/>
</dbReference>
<feature type="domain" description="Translation elongation factor EFG/EF2" evidence="5">
    <location>
        <begin position="121"/>
        <end position="240"/>
    </location>
</feature>
<dbReference type="Pfam" id="PF14492">
    <property type="entry name" value="EFG_III"/>
    <property type="match status" value="1"/>
</dbReference>
<dbReference type="InterPro" id="IPR014721">
    <property type="entry name" value="Ribsml_uS5_D2-typ_fold_subgr"/>
</dbReference>
<gene>
    <name evidence="6" type="ORF">GBAR_LOCUS7076</name>
</gene>
<dbReference type="PANTHER" id="PTHR43261:SF6">
    <property type="entry name" value="ELONGATION FACTOR G-LIKE PROTEIN"/>
    <property type="match status" value="1"/>
</dbReference>
<dbReference type="GO" id="GO:0032790">
    <property type="term" value="P:ribosome disassembly"/>
    <property type="evidence" value="ECO:0007669"/>
    <property type="project" value="TreeGrafter"/>
</dbReference>
<sequence>MGKPPLTRLKSPPAISELFSKLTLAQTNDTFCEVGSSFQLPGAEFPKSVISFAIKPAREGDDEKLSSTLSRMMEEDPSFQIERNGTTKQLLVSGLGEIHLTVIRNRMRDKFGIETEVEMPKVSYQETIRGRASGIQGRYKRQSGGRGQFGEVWINLSPLERSAGFEFVNKVVGGSIPRNYIPAVEKGIRESMAQGLIAGYPFVDAQVELYDGKHHPVDSSDMAFQIAGSFAFREAVNESRPVLLEPIMNVTISVPEQFMGDIIGDLNSKRGRIMGVEQAGKRQVIQATVPLAEMFRYSIDLKSITSARGSFTMEFARYEEMPDELAQKVIAEAKSEAEE</sequence>
<dbReference type="Gene3D" id="3.30.70.870">
    <property type="entry name" value="Elongation Factor G (Translational Gtpase), domain 3"/>
    <property type="match status" value="1"/>
</dbReference>
<comment type="caution">
    <text evidence="6">The sequence shown here is derived from an EMBL/GenBank/DDBJ whole genome shotgun (WGS) entry which is preliminary data.</text>
</comment>
<name>A0AA35W792_GEOBA</name>
<dbReference type="InterPro" id="IPR020568">
    <property type="entry name" value="Ribosomal_Su5_D2-typ_SF"/>
</dbReference>
<dbReference type="FunFam" id="3.30.230.10:FF:000003">
    <property type="entry name" value="Elongation factor G"/>
    <property type="match status" value="1"/>
</dbReference>
<evidence type="ECO:0000313" key="7">
    <source>
        <dbReference type="Proteomes" id="UP001174909"/>
    </source>
</evidence>
<dbReference type="CDD" id="cd03713">
    <property type="entry name" value="EFG_mtEFG_C"/>
    <property type="match status" value="1"/>
</dbReference>
<dbReference type="InterPro" id="IPR000640">
    <property type="entry name" value="EFG_V-like"/>
</dbReference>
<dbReference type="InterPro" id="IPR041095">
    <property type="entry name" value="EFG_II"/>
</dbReference>
<reference evidence="6" key="1">
    <citation type="submission" date="2023-03" db="EMBL/GenBank/DDBJ databases">
        <authorList>
            <person name="Steffen K."/>
            <person name="Cardenas P."/>
        </authorList>
    </citation>
    <scope>NUCLEOTIDE SEQUENCE</scope>
</reference>
<dbReference type="Gene3D" id="3.30.230.10">
    <property type="match status" value="1"/>
</dbReference>
<dbReference type="GO" id="GO:0005525">
    <property type="term" value="F:GTP binding"/>
    <property type="evidence" value="ECO:0007669"/>
    <property type="project" value="UniProtKB-KW"/>
</dbReference>
<evidence type="ECO:0000259" key="5">
    <source>
        <dbReference type="SMART" id="SM00889"/>
    </source>
</evidence>
<dbReference type="FunFam" id="3.30.70.240:FF:000001">
    <property type="entry name" value="Elongation factor G"/>
    <property type="match status" value="1"/>
</dbReference>
<dbReference type="InterPro" id="IPR009022">
    <property type="entry name" value="EFG_III"/>
</dbReference>
<dbReference type="GO" id="GO:0003746">
    <property type="term" value="F:translation elongation factor activity"/>
    <property type="evidence" value="ECO:0007669"/>
    <property type="project" value="UniProtKB-KW"/>
</dbReference>
<accession>A0AA35W792</accession>
<evidence type="ECO:0000313" key="6">
    <source>
        <dbReference type="EMBL" id="CAI8010778.1"/>
    </source>
</evidence>
<dbReference type="InterPro" id="IPR035647">
    <property type="entry name" value="EFG_III/V"/>
</dbReference>
<dbReference type="Pfam" id="PF00679">
    <property type="entry name" value="EFG_C"/>
    <property type="match status" value="1"/>
</dbReference>
<keyword evidence="6" id="KW-0251">Elongation factor</keyword>
<dbReference type="Pfam" id="PF03764">
    <property type="entry name" value="EFG_IV"/>
    <property type="match status" value="1"/>
</dbReference>
<dbReference type="CDD" id="cd01434">
    <property type="entry name" value="EFG_mtEFG1_IV"/>
    <property type="match status" value="1"/>
</dbReference>
<dbReference type="SUPFAM" id="SSF54980">
    <property type="entry name" value="EF-G C-terminal domain-like"/>
    <property type="match status" value="2"/>
</dbReference>
<dbReference type="Gene3D" id="3.30.70.240">
    <property type="match status" value="1"/>
</dbReference>